<comment type="caution">
    <text evidence="2">The sequence shown here is derived from an EMBL/GenBank/DDBJ whole genome shotgun (WGS) entry which is preliminary data.</text>
</comment>
<reference evidence="2 3" key="1">
    <citation type="journal article" date="2013" name="BMC Genomics">
        <title>Comparative genomics of Campylobacter concisus isolates reveals genetic diversity and provides insights into disease association.</title>
        <authorList>
            <person name="Deshpande N.P."/>
            <person name="Kaakoush N.O."/>
            <person name="Wilkins M.R."/>
            <person name="Mitchell H.M."/>
        </authorList>
    </citation>
    <scope>NUCLEOTIDE SEQUENCE [LARGE SCALE GENOMIC DNA]</scope>
    <source>
        <strain evidence="2 3">UNSW2</strain>
    </source>
</reference>
<evidence type="ECO:0000256" key="1">
    <source>
        <dbReference type="SAM" id="SignalP"/>
    </source>
</evidence>
<dbReference type="Proteomes" id="UP000016625">
    <property type="component" value="Unassembled WGS sequence"/>
</dbReference>
<evidence type="ECO:0000313" key="2">
    <source>
        <dbReference type="EMBL" id="ERJ32808.1"/>
    </source>
</evidence>
<evidence type="ECO:0000313" key="3">
    <source>
        <dbReference type="Proteomes" id="UP000016625"/>
    </source>
</evidence>
<proteinExistence type="predicted"/>
<evidence type="ECO:0008006" key="4">
    <source>
        <dbReference type="Google" id="ProtNLM"/>
    </source>
</evidence>
<protein>
    <recommendedName>
        <fullName evidence="4">Lipoprotein</fullName>
    </recommendedName>
</protein>
<dbReference type="AlphaFoldDB" id="U2H3Q6"/>
<dbReference type="PROSITE" id="PS51257">
    <property type="entry name" value="PROKAR_LIPOPROTEIN"/>
    <property type="match status" value="1"/>
</dbReference>
<accession>U2H3Q6</accession>
<organism evidence="2 3">
    <name type="scientific">Campylobacter concisus UNSW2</name>
    <dbReference type="NCBI Taxonomy" id="1242965"/>
    <lineage>
        <taxon>Bacteria</taxon>
        <taxon>Pseudomonadati</taxon>
        <taxon>Campylobacterota</taxon>
        <taxon>Epsilonproteobacteria</taxon>
        <taxon>Campylobacterales</taxon>
        <taxon>Campylobacteraceae</taxon>
        <taxon>Campylobacter</taxon>
    </lineage>
</organism>
<name>U2H3Q6_9BACT</name>
<dbReference type="RefSeq" id="WP_021092029.1">
    <property type="nucleotide sequence ID" value="NZ_ANNJ01000001.1"/>
</dbReference>
<gene>
    <name evidence="2" type="ORF">UNSW2_1127</name>
</gene>
<keyword evidence="1" id="KW-0732">Signal</keyword>
<dbReference type="EMBL" id="ANNJ01000001">
    <property type="protein sequence ID" value="ERJ32808.1"/>
    <property type="molecule type" value="Genomic_DNA"/>
</dbReference>
<feature type="chain" id="PRO_5004627116" description="Lipoprotein" evidence="1">
    <location>
        <begin position="22"/>
        <end position="93"/>
    </location>
</feature>
<sequence length="93" mass="10498">MKVNKVLIITAIAGLFLSGCAEFQLPKVQKKEQKESCAEIIKKYKQLRSQGYIGNEPDLVRTLGKNYAVEASYCETEDKGADIDIEKIMDKNR</sequence>
<feature type="signal peptide" evidence="1">
    <location>
        <begin position="1"/>
        <end position="21"/>
    </location>
</feature>